<proteinExistence type="predicted"/>
<protein>
    <submittedName>
        <fullName evidence="1">Uncharacterized protein</fullName>
    </submittedName>
</protein>
<reference evidence="1" key="1">
    <citation type="submission" date="2014-11" db="EMBL/GenBank/DDBJ databases">
        <authorList>
            <person name="Amaro Gonzalez C."/>
        </authorList>
    </citation>
    <scope>NUCLEOTIDE SEQUENCE</scope>
</reference>
<evidence type="ECO:0000313" key="1">
    <source>
        <dbReference type="EMBL" id="JAH22139.1"/>
    </source>
</evidence>
<dbReference type="EMBL" id="GBXM01086438">
    <property type="protein sequence ID" value="JAH22139.1"/>
    <property type="molecule type" value="Transcribed_RNA"/>
</dbReference>
<organism evidence="1">
    <name type="scientific">Anguilla anguilla</name>
    <name type="common">European freshwater eel</name>
    <name type="synonym">Muraena anguilla</name>
    <dbReference type="NCBI Taxonomy" id="7936"/>
    <lineage>
        <taxon>Eukaryota</taxon>
        <taxon>Metazoa</taxon>
        <taxon>Chordata</taxon>
        <taxon>Craniata</taxon>
        <taxon>Vertebrata</taxon>
        <taxon>Euteleostomi</taxon>
        <taxon>Actinopterygii</taxon>
        <taxon>Neopterygii</taxon>
        <taxon>Teleostei</taxon>
        <taxon>Anguilliformes</taxon>
        <taxon>Anguillidae</taxon>
        <taxon>Anguilla</taxon>
    </lineage>
</organism>
<name>A0A0E9QZ55_ANGAN</name>
<dbReference type="AlphaFoldDB" id="A0A0E9QZ55"/>
<reference evidence="1" key="2">
    <citation type="journal article" date="2015" name="Fish Shellfish Immunol.">
        <title>Early steps in the European eel (Anguilla anguilla)-Vibrio vulnificus interaction in the gills: Role of the RtxA13 toxin.</title>
        <authorList>
            <person name="Callol A."/>
            <person name="Pajuelo D."/>
            <person name="Ebbesson L."/>
            <person name="Teles M."/>
            <person name="MacKenzie S."/>
            <person name="Amaro C."/>
        </authorList>
    </citation>
    <scope>NUCLEOTIDE SEQUENCE</scope>
</reference>
<accession>A0A0E9QZ55</accession>
<sequence length="20" mass="2368">MTCGFKESTHINKYIKILIQ</sequence>